<dbReference type="Gene3D" id="3.30.930.10">
    <property type="entry name" value="Bira Bifunctional Protein, Domain 2"/>
    <property type="match status" value="1"/>
</dbReference>
<comment type="caution">
    <text evidence="2">The sequence shown here is derived from an EMBL/GenBank/DDBJ whole genome shotgun (WGS) entry which is preliminary data.</text>
</comment>
<protein>
    <submittedName>
        <fullName evidence="2">Uu.00g059770.m01.CDS01</fullName>
    </submittedName>
</protein>
<reference evidence="2" key="1">
    <citation type="submission" date="2023-10" db="EMBL/GenBank/DDBJ databases">
        <authorList>
            <person name="Hackl T."/>
        </authorList>
    </citation>
    <scope>NUCLEOTIDE SEQUENCE</scope>
</reference>
<dbReference type="InterPro" id="IPR004143">
    <property type="entry name" value="BPL_LPL_catalytic"/>
</dbReference>
<dbReference type="SUPFAM" id="SSF55681">
    <property type="entry name" value="Class II aaRS and biotin synthetases"/>
    <property type="match status" value="1"/>
</dbReference>
<dbReference type="AlphaFoldDB" id="A0AAI8VTB1"/>
<sequence>MNPIQISVVPAKPAFFNAARVAALQGHLRQHLLNHRTSPSSKPVPPYLFVFEPAPIYSIGRSQPKLSMLQSHALKSDLKVWSRRSDYAAEREDREPELQEHDCQPEVVSSATRDVSMYYGPGQLRLWTAADLKSTPSLDLKGEDYEGAIGSVTIKLLRDMYGLNLFHRPGSGIWTDSTHFKEQRQIADISVQNDDDIVTGGVTLNLDIPVSGGEEVNPWARLAGDEFVGEGVQFHRTTSVAAELGDDGHVLGRRPDLDMDLVMRLLGQSVAHELGMGETDIVSPEEAFGDDWMELGQRKGGIWGDIAGLVGFNIVLALFD</sequence>
<dbReference type="Proteomes" id="UP001295740">
    <property type="component" value="Unassembled WGS sequence"/>
</dbReference>
<feature type="domain" description="BPL/LPL catalytic" evidence="1">
    <location>
        <begin position="42"/>
        <end position="248"/>
    </location>
</feature>
<dbReference type="EMBL" id="CAUWAG010000013">
    <property type="protein sequence ID" value="CAJ2510077.1"/>
    <property type="molecule type" value="Genomic_DNA"/>
</dbReference>
<evidence type="ECO:0000313" key="2">
    <source>
        <dbReference type="EMBL" id="CAJ2510077.1"/>
    </source>
</evidence>
<proteinExistence type="predicted"/>
<organism evidence="2 3">
    <name type="scientific">Anthostomella pinea</name>
    <dbReference type="NCBI Taxonomy" id="933095"/>
    <lineage>
        <taxon>Eukaryota</taxon>
        <taxon>Fungi</taxon>
        <taxon>Dikarya</taxon>
        <taxon>Ascomycota</taxon>
        <taxon>Pezizomycotina</taxon>
        <taxon>Sordariomycetes</taxon>
        <taxon>Xylariomycetidae</taxon>
        <taxon>Xylariales</taxon>
        <taxon>Xylariaceae</taxon>
        <taxon>Anthostomella</taxon>
    </lineage>
</organism>
<name>A0AAI8VTB1_9PEZI</name>
<keyword evidence="3" id="KW-1185">Reference proteome</keyword>
<dbReference type="InterPro" id="IPR045864">
    <property type="entry name" value="aa-tRNA-synth_II/BPL/LPL"/>
</dbReference>
<gene>
    <name evidence="2" type="ORF">KHLLAP_LOCUS10545</name>
</gene>
<accession>A0AAI8VTB1</accession>
<evidence type="ECO:0000313" key="3">
    <source>
        <dbReference type="Proteomes" id="UP001295740"/>
    </source>
</evidence>
<evidence type="ECO:0000259" key="1">
    <source>
        <dbReference type="PROSITE" id="PS51733"/>
    </source>
</evidence>
<dbReference type="PROSITE" id="PS51733">
    <property type="entry name" value="BPL_LPL_CATALYTIC"/>
    <property type="match status" value="1"/>
</dbReference>